<evidence type="ECO:0000256" key="8">
    <source>
        <dbReference type="ARBA" id="ARBA00022968"/>
    </source>
</evidence>
<keyword evidence="6 17" id="KW-0812">Transmembrane</keyword>
<evidence type="ECO:0000256" key="10">
    <source>
        <dbReference type="ARBA" id="ARBA00023034"/>
    </source>
</evidence>
<evidence type="ECO:0000256" key="6">
    <source>
        <dbReference type="ARBA" id="ARBA00022692"/>
    </source>
</evidence>
<evidence type="ECO:0000256" key="11">
    <source>
        <dbReference type="ARBA" id="ARBA00023136"/>
    </source>
</evidence>
<dbReference type="InterPro" id="IPR004139">
    <property type="entry name" value="Glyco_trans_13"/>
</dbReference>
<keyword evidence="5 18" id="KW-0808">Transferase</keyword>
<dbReference type="Pfam" id="PF03071">
    <property type="entry name" value="GNT-I"/>
    <property type="match status" value="1"/>
</dbReference>
<evidence type="ECO:0000256" key="9">
    <source>
        <dbReference type="ARBA" id="ARBA00022989"/>
    </source>
</evidence>
<dbReference type="GO" id="GO:0000139">
    <property type="term" value="C:Golgi membrane"/>
    <property type="evidence" value="ECO:0007669"/>
    <property type="project" value="UniProtKB-SubCell"/>
</dbReference>
<comment type="similarity">
    <text evidence="3 17">Belongs to the glycosyltransferase 13 family.</text>
</comment>
<comment type="pathway">
    <text evidence="2 17">Protein modification; protein glycosylation.</text>
</comment>
<evidence type="ECO:0000256" key="14">
    <source>
        <dbReference type="ARBA" id="ARBA00038949"/>
    </source>
</evidence>
<dbReference type="GO" id="GO:0006487">
    <property type="term" value="P:protein N-linked glycosylation"/>
    <property type="evidence" value="ECO:0007669"/>
    <property type="project" value="TreeGrafter"/>
</dbReference>
<comment type="subcellular location">
    <subcellularLocation>
        <location evidence="1 17">Golgi apparatus membrane</location>
        <topology evidence="1 17">Single-pass type II membrane protein</topology>
    </subcellularLocation>
</comment>
<evidence type="ECO:0000256" key="12">
    <source>
        <dbReference type="ARBA" id="ARBA00023211"/>
    </source>
</evidence>
<evidence type="ECO:0000256" key="17">
    <source>
        <dbReference type="RuleBase" id="RU368119"/>
    </source>
</evidence>
<dbReference type="EC" id="2.4.1.101" evidence="14 17"/>
<keyword evidence="7 17" id="KW-0479">Metal-binding</keyword>
<gene>
    <name evidence="18" type="primary">MGAT1</name>
    <name evidence="18" type="ORF">TR102416</name>
</gene>
<proteinExistence type="inferred from homology"/>
<evidence type="ECO:0000256" key="3">
    <source>
        <dbReference type="ARBA" id="ARBA00006492"/>
    </source>
</evidence>
<evidence type="ECO:0000256" key="5">
    <source>
        <dbReference type="ARBA" id="ARBA00022679"/>
    </source>
</evidence>
<dbReference type="UniPathway" id="UPA00378"/>
<keyword evidence="9 17" id="KW-1133">Transmembrane helix</keyword>
<dbReference type="PANTHER" id="PTHR10468:SF0">
    <property type="entry name" value="ALPHA-1,3-MANNOSYL-GLYCOPROTEIN 2-BETA-N-ACETYLGLUCOSAMINYLTRANSFERASE"/>
    <property type="match status" value="1"/>
</dbReference>
<accession>A0A0X3QB93</accession>
<evidence type="ECO:0000256" key="7">
    <source>
        <dbReference type="ARBA" id="ARBA00022723"/>
    </source>
</evidence>
<reference evidence="18" key="1">
    <citation type="submission" date="2016-01" db="EMBL/GenBank/DDBJ databases">
        <title>Reference transcriptome for the parasite Schistocephalus solidus: insights into the molecular evolution of parasitism.</title>
        <authorList>
            <person name="Hebert F.O."/>
            <person name="Grambauer S."/>
            <person name="Barber I."/>
            <person name="Landry C.R."/>
            <person name="Aubin-Horth N."/>
        </authorList>
    </citation>
    <scope>NUCLEOTIDE SEQUENCE</scope>
</reference>
<comment type="catalytic activity">
    <reaction evidence="16 17">
        <text>N(4)-(alpha-D-Man-(1-&gt;3)-[alpha-D-Man-(1-&gt;3)-[alpha-D-Man-(1-&gt;6)]-alpha-D-Man-(1-&gt;6)]-beta-D-Man-(1-&gt;4)-beta-D-GlcNAc-(1-&gt;4)-beta-D-GlcNAc)-L-asparaginyl-[protein] (N-glucan mannose isomer 5A1,2) + UDP-N-acetyl-alpha-D-glucosamine = N(4)-{beta-D-GlcNAc-(1-&gt;2)-alpha-D-Man-(1-&gt;3)-[alpha-D-Man-(1-&gt;3)-[alpha-D-Man-(1-&gt;6)]-alpha-D-Man-(1-&gt;6)]-beta-D-Man-(1-&gt;4)-beta-D-GlcNAc-(1-&gt;4)-beta-D-GlcNAc}-L-asparaginyl-[protein] + UDP + H(+)</text>
        <dbReference type="Rhea" id="RHEA:11456"/>
        <dbReference type="Rhea" id="RHEA-COMP:14367"/>
        <dbReference type="Rhea" id="RHEA-COMP:14368"/>
        <dbReference type="ChEBI" id="CHEBI:15378"/>
        <dbReference type="ChEBI" id="CHEBI:57705"/>
        <dbReference type="ChEBI" id="CHEBI:58223"/>
        <dbReference type="ChEBI" id="CHEBI:59087"/>
        <dbReference type="ChEBI" id="CHEBI:60625"/>
        <dbReference type="EC" id="2.4.1.101"/>
    </reaction>
</comment>
<dbReference type="Gene3D" id="3.10.180.20">
    <property type="entry name" value="N-Acetylglucosaminyltransferase I, Domain 2"/>
    <property type="match status" value="1"/>
</dbReference>
<dbReference type="InterPro" id="IPR029044">
    <property type="entry name" value="Nucleotide-diphossugar_trans"/>
</dbReference>
<keyword evidence="8 17" id="KW-0735">Signal-anchor</keyword>
<evidence type="ECO:0000256" key="2">
    <source>
        <dbReference type="ARBA" id="ARBA00004922"/>
    </source>
</evidence>
<evidence type="ECO:0000256" key="15">
    <source>
        <dbReference type="ARBA" id="ARBA00041712"/>
    </source>
</evidence>
<protein>
    <recommendedName>
        <fullName evidence="14 17">Alpha-1,3-mannosyl-glycoprotein 2-beta-N-acetylglucosaminyltransferase</fullName>
        <shortName evidence="17">GNT-I</shortName>
        <shortName evidence="17">GlcNAc-T I</shortName>
        <ecNumber evidence="14 17">2.4.1.101</ecNumber>
    </recommendedName>
    <alternativeName>
        <fullName evidence="15 17">N-glycosyl-oligosaccharide-glycoprotein N-acetylglucosaminyltransferase I</fullName>
    </alternativeName>
</protein>
<keyword evidence="12 17" id="KW-0464">Manganese</keyword>
<dbReference type="Gene3D" id="3.90.550.10">
    <property type="entry name" value="Spore Coat Polysaccharide Biosynthesis Protein SpsA, Chain A"/>
    <property type="match status" value="1"/>
</dbReference>
<dbReference type="GO" id="GO:0030145">
    <property type="term" value="F:manganese ion binding"/>
    <property type="evidence" value="ECO:0007669"/>
    <property type="project" value="UniProtKB-UniRule"/>
</dbReference>
<name>A0A0X3QB93_SCHSO</name>
<evidence type="ECO:0000256" key="1">
    <source>
        <dbReference type="ARBA" id="ARBA00004323"/>
    </source>
</evidence>
<dbReference type="AlphaFoldDB" id="A0A0X3QB93"/>
<organism evidence="18">
    <name type="scientific">Schistocephalus solidus</name>
    <name type="common">Tapeworm</name>
    <dbReference type="NCBI Taxonomy" id="70667"/>
    <lineage>
        <taxon>Eukaryota</taxon>
        <taxon>Metazoa</taxon>
        <taxon>Spiralia</taxon>
        <taxon>Lophotrochozoa</taxon>
        <taxon>Platyhelminthes</taxon>
        <taxon>Cestoda</taxon>
        <taxon>Eucestoda</taxon>
        <taxon>Diphyllobothriidea</taxon>
        <taxon>Diphyllobothriidae</taxon>
        <taxon>Schistocephalus</taxon>
    </lineage>
</organism>
<dbReference type="InterPro" id="IPR052261">
    <property type="entry name" value="Glycosyltransferase_13"/>
</dbReference>
<dbReference type="FunFam" id="3.90.550.10:FF:000252">
    <property type="entry name" value="Protein O-linked-mannose beta-1,2-N-acetylglucosaminyltransferase 1"/>
    <property type="match status" value="1"/>
</dbReference>
<evidence type="ECO:0000256" key="13">
    <source>
        <dbReference type="ARBA" id="ARBA00037706"/>
    </source>
</evidence>
<evidence type="ECO:0000256" key="4">
    <source>
        <dbReference type="ARBA" id="ARBA00022676"/>
    </source>
</evidence>
<feature type="transmembrane region" description="Helical" evidence="17">
    <location>
        <begin position="9"/>
        <end position="32"/>
    </location>
</feature>
<sequence>MPSLLRRRLLWIVLFGTAFLVLQLFYLHYFYYIDRPGVSKLRGELSGLEGGNSILKFERLSDVPVVEAPSGLHGPVLPQLIPVIVFACNRPTMRRTLDNLLAHRRTHYRGPIKFPVYVSAGCNDSEVKRVIESYTDEISSLRPPDQSNLKIPPDQRRFQGYFRISHHYKSVFEQIFTELKYTLAIVVEDDLDISIDFFDYFAALAPLLLNDSSLYCVSAWNDNGKKELIDVSSASLLYRTDFFPGLGWMLTKGLWEELRDKWPPAYWDEFLRTPEVRKNRSCIRPEISRTITFGSSGVSGGQFYNTHLRFIQLNQQHVPFSNLNLSYLFPHVYNPNFHRQVYQDAQPISISSLSNLTPLSANESRAYRVNYRTQADFILAAKYLGVMQDFKYGVPRTAYAGVVSVFFHGNRLFLAPPANWEHYDLSWT</sequence>
<keyword evidence="11 17" id="KW-0472">Membrane</keyword>
<dbReference type="SUPFAM" id="SSF53448">
    <property type="entry name" value="Nucleotide-diphospho-sugar transferases"/>
    <property type="match status" value="1"/>
</dbReference>
<dbReference type="GO" id="GO:0003827">
    <property type="term" value="F:alpha-1,3-mannosylglycoprotein 2-beta-N-acetylglucosaminyltransferase activity"/>
    <property type="evidence" value="ECO:0007669"/>
    <property type="project" value="UniProtKB-UniRule"/>
</dbReference>
<keyword evidence="4 17" id="KW-0328">Glycosyltransferase</keyword>
<evidence type="ECO:0000256" key="16">
    <source>
        <dbReference type="ARBA" id="ARBA00049421"/>
    </source>
</evidence>
<comment type="function">
    <text evidence="13 17">Initiates complex N-linked carbohydrate formation. Essential for the conversion of high-mannose to hybrid and complex N-glycans.</text>
</comment>
<comment type="cofactor">
    <cofactor evidence="17">
        <name>Mn(2+)</name>
        <dbReference type="ChEBI" id="CHEBI:29035"/>
    </cofactor>
    <text evidence="17">The cofactor is mostly bound to the substrate.</text>
</comment>
<evidence type="ECO:0000313" key="18">
    <source>
        <dbReference type="EMBL" id="JAP56556.1"/>
    </source>
</evidence>
<dbReference type="PANTHER" id="PTHR10468">
    <property type="entry name" value="PROTEIN O-LINKED-MANNOSE BETA-1,2-N-ACETYLGLUCOSAMINYLTRANSFERASE 1/ALPHA-1,3-MANNOSYL-GLYCOPROTEIN 2-BETA-N-ACETYLGLUCOSAMINYLTRANSFERASE"/>
    <property type="match status" value="1"/>
</dbReference>
<dbReference type="EMBL" id="GEEE01006669">
    <property type="protein sequence ID" value="JAP56556.1"/>
    <property type="molecule type" value="Transcribed_RNA"/>
</dbReference>
<keyword evidence="10 17" id="KW-0333">Golgi apparatus</keyword>